<dbReference type="Pfam" id="PF00078">
    <property type="entry name" value="RVT_1"/>
    <property type="match status" value="1"/>
</dbReference>
<evidence type="ECO:0000313" key="5">
    <source>
        <dbReference type="Proteomes" id="UP001235939"/>
    </source>
</evidence>
<name>A0ABY6K124_9ARAC</name>
<evidence type="ECO:0000259" key="3">
    <source>
        <dbReference type="PROSITE" id="PS50175"/>
    </source>
</evidence>
<dbReference type="InterPro" id="IPR021109">
    <property type="entry name" value="Peptidase_aspartic_dom_sf"/>
</dbReference>
<evidence type="ECO:0000256" key="2">
    <source>
        <dbReference type="SAM" id="Coils"/>
    </source>
</evidence>
<accession>A0ABY6K124</accession>
<dbReference type="CDD" id="cd01647">
    <property type="entry name" value="RT_LTR"/>
    <property type="match status" value="1"/>
</dbReference>
<evidence type="ECO:0000313" key="4">
    <source>
        <dbReference type="EMBL" id="UYV62609.1"/>
    </source>
</evidence>
<gene>
    <name evidence="4" type="ORF">LAZ67_2001306</name>
</gene>
<reference evidence="4 5" key="1">
    <citation type="submission" date="2022-01" db="EMBL/GenBank/DDBJ databases">
        <title>A chromosomal length assembly of Cordylochernes scorpioides.</title>
        <authorList>
            <person name="Zeh D."/>
            <person name="Zeh J."/>
        </authorList>
    </citation>
    <scope>NUCLEOTIDE SEQUENCE [LARGE SCALE GENOMIC DNA]</scope>
    <source>
        <strain evidence="4">IN4F17</strain>
        <tissue evidence="4">Whole Body</tissue>
    </source>
</reference>
<evidence type="ECO:0000256" key="1">
    <source>
        <dbReference type="ARBA" id="ARBA00022801"/>
    </source>
</evidence>
<dbReference type="Pfam" id="PF23055">
    <property type="entry name" value="DUF7041"/>
    <property type="match status" value="1"/>
</dbReference>
<dbReference type="InterPro" id="IPR043502">
    <property type="entry name" value="DNA/RNA_pol_sf"/>
</dbReference>
<dbReference type="PANTHER" id="PTHR24559:SF444">
    <property type="entry name" value="REVERSE TRANSCRIPTASE DOMAIN-CONTAINING PROTEIN"/>
    <property type="match status" value="1"/>
</dbReference>
<dbReference type="InterPro" id="IPR053134">
    <property type="entry name" value="RNA-dir_DNA_polymerase"/>
</dbReference>
<feature type="non-terminal residue" evidence="4">
    <location>
        <position position="761"/>
    </location>
</feature>
<sequence length="761" mass="86431">METENKPSDTSEICKVSVKIPPFLVEKLEIWFFQVEAQFKIGGVIQEDTKFNYLISQLEPKYIENIRDIINSKIDNKYSECKSRLLELYRESIELGDMKPSQLLQKLRSLATPDISDNLIKTLWLNKLPTSIKNILIVSDKDIRKLAIMADIINEINPSKEIFDAEVSSPPTDRLISKLEDLERQVSVLRLERSRYRCQTKNQSRARSNSQRSFNAKRKYCYYHFRFGPNCLQNKCRPPCSWKESGKLQPADRVATNSSAGIQDCRDLRLFVTDKNTRLRFLVNSGDDISIIPPKDKNRMPSSDYKLYAANGTEIVTYGTKVRNLDIGLRRQFQWPFVIANTNRAIIGRDFLNNFGLVIDLKNKCLIDGITNLSIRGVIQSISDMGNISTLNSSSKVSAILTKYPNLCRPPSDFVEAKCNVKHYIPTRGQPIHSKARRLDPQRLTLAKAESQYMLNNGIIRPSNSPWASPLHLVSKKDESLRPCGDYRRLNAVTLPDRYPIPRLDDFHHILKGTCVYSKIDLCKAFYQIPIAEEYDPKTAIITPFGLFEFNVMSFGLRNATATFQRFMHEVLRNLDFAFVYLDDILVASKTEEDKKDNTLECLFWFSFTSADLPRRVVISYFMSPACMFADGVVRHPSRQEGSLSAPHSTPLPVAKSRFGAQSVRSSADPVPWNSVHFSTSGGSGFSWDDVEGSAPDTIGLAAVGCFEVRLSESASKCSFTKTKPWMSQVTALTHVTIPVMLMPDDFKAHSKVRVDNYCFN</sequence>
<dbReference type="Gene3D" id="2.40.70.10">
    <property type="entry name" value="Acid Proteases"/>
    <property type="match status" value="1"/>
</dbReference>
<dbReference type="InterPro" id="IPR001995">
    <property type="entry name" value="Peptidase_A2_cat"/>
</dbReference>
<dbReference type="InterPro" id="IPR000477">
    <property type="entry name" value="RT_dom"/>
</dbReference>
<dbReference type="InterPro" id="IPR043128">
    <property type="entry name" value="Rev_trsase/Diguanyl_cyclase"/>
</dbReference>
<dbReference type="Proteomes" id="UP001235939">
    <property type="component" value="Chromosome 02"/>
</dbReference>
<dbReference type="EMBL" id="CP092864">
    <property type="protein sequence ID" value="UYV62609.1"/>
    <property type="molecule type" value="Genomic_DNA"/>
</dbReference>
<dbReference type="PANTHER" id="PTHR24559">
    <property type="entry name" value="TRANSPOSON TY3-I GAG-POL POLYPROTEIN"/>
    <property type="match status" value="1"/>
</dbReference>
<dbReference type="InterPro" id="IPR055469">
    <property type="entry name" value="DUF7041"/>
</dbReference>
<keyword evidence="2" id="KW-0175">Coiled coil</keyword>
<feature type="coiled-coil region" evidence="2">
    <location>
        <begin position="172"/>
        <end position="199"/>
    </location>
</feature>
<proteinExistence type="predicted"/>
<dbReference type="SUPFAM" id="SSF50630">
    <property type="entry name" value="Acid proteases"/>
    <property type="match status" value="1"/>
</dbReference>
<keyword evidence="1" id="KW-0378">Hydrolase</keyword>
<feature type="domain" description="Peptidase A2" evidence="3">
    <location>
        <begin position="279"/>
        <end position="351"/>
    </location>
</feature>
<dbReference type="Gene3D" id="3.10.10.10">
    <property type="entry name" value="HIV Type 1 Reverse Transcriptase, subunit A, domain 1"/>
    <property type="match status" value="1"/>
</dbReference>
<dbReference type="Gene3D" id="3.30.70.270">
    <property type="match status" value="1"/>
</dbReference>
<dbReference type="PROSITE" id="PS50175">
    <property type="entry name" value="ASP_PROT_RETROV"/>
    <property type="match status" value="1"/>
</dbReference>
<dbReference type="SUPFAM" id="SSF56672">
    <property type="entry name" value="DNA/RNA polymerases"/>
    <property type="match status" value="1"/>
</dbReference>
<keyword evidence="5" id="KW-1185">Reference proteome</keyword>
<protein>
    <recommendedName>
        <fullName evidence="3">Peptidase A2 domain-containing protein</fullName>
    </recommendedName>
</protein>
<organism evidence="4 5">
    <name type="scientific">Cordylochernes scorpioides</name>
    <dbReference type="NCBI Taxonomy" id="51811"/>
    <lineage>
        <taxon>Eukaryota</taxon>
        <taxon>Metazoa</taxon>
        <taxon>Ecdysozoa</taxon>
        <taxon>Arthropoda</taxon>
        <taxon>Chelicerata</taxon>
        <taxon>Arachnida</taxon>
        <taxon>Pseudoscorpiones</taxon>
        <taxon>Cheliferoidea</taxon>
        <taxon>Chernetidae</taxon>
        <taxon>Cordylochernes</taxon>
    </lineage>
</organism>